<dbReference type="GeneID" id="70245684"/>
<organism evidence="1 2">
    <name type="scientific">Talaromyces proteolyticus</name>
    <dbReference type="NCBI Taxonomy" id="1131652"/>
    <lineage>
        <taxon>Eukaryota</taxon>
        <taxon>Fungi</taxon>
        <taxon>Dikarya</taxon>
        <taxon>Ascomycota</taxon>
        <taxon>Pezizomycotina</taxon>
        <taxon>Eurotiomycetes</taxon>
        <taxon>Eurotiomycetidae</taxon>
        <taxon>Eurotiales</taxon>
        <taxon>Trichocomaceae</taxon>
        <taxon>Talaromyces</taxon>
        <taxon>Talaromyces sect. Bacilispori</taxon>
    </lineage>
</organism>
<evidence type="ECO:0000313" key="2">
    <source>
        <dbReference type="Proteomes" id="UP001201262"/>
    </source>
</evidence>
<gene>
    <name evidence="1" type="ORF">BGW36DRAFT_371655</name>
</gene>
<keyword evidence="2" id="KW-1185">Reference proteome</keyword>
<sequence length="77" mass="8468">MSVGLDWSSKSLQLRVLPKYFTDHVRGNKTRSANAALHFVQERYGSELKSTNNVKVYSSVLVTTKIDLSGELPAGGL</sequence>
<dbReference type="AlphaFoldDB" id="A0AAD4KWX8"/>
<reference evidence="1" key="1">
    <citation type="submission" date="2021-12" db="EMBL/GenBank/DDBJ databases">
        <title>Convergent genome expansion in fungi linked to evolution of root-endophyte symbiosis.</title>
        <authorList>
            <consortium name="DOE Joint Genome Institute"/>
            <person name="Ke Y.-H."/>
            <person name="Bonito G."/>
            <person name="Liao H.-L."/>
            <person name="Looney B."/>
            <person name="Rojas-Flechas A."/>
            <person name="Nash J."/>
            <person name="Hameed K."/>
            <person name="Schadt C."/>
            <person name="Martin F."/>
            <person name="Crous P.W."/>
            <person name="Miettinen O."/>
            <person name="Magnuson J.K."/>
            <person name="Labbe J."/>
            <person name="Jacobson D."/>
            <person name="Doktycz M.J."/>
            <person name="Veneault-Fourrey C."/>
            <person name="Kuo A."/>
            <person name="Mondo S."/>
            <person name="Calhoun S."/>
            <person name="Riley R."/>
            <person name="Ohm R."/>
            <person name="LaButti K."/>
            <person name="Andreopoulos B."/>
            <person name="Pangilinan J."/>
            <person name="Nolan M."/>
            <person name="Tritt A."/>
            <person name="Clum A."/>
            <person name="Lipzen A."/>
            <person name="Daum C."/>
            <person name="Barry K."/>
            <person name="Grigoriev I.V."/>
            <person name="Vilgalys R."/>
        </authorList>
    </citation>
    <scope>NUCLEOTIDE SEQUENCE</scope>
    <source>
        <strain evidence="1">PMI_201</strain>
    </source>
</reference>
<accession>A0AAD4KWX8</accession>
<dbReference type="RefSeq" id="XP_046075212.1">
    <property type="nucleotide sequence ID" value="XM_046215397.1"/>
</dbReference>
<dbReference type="EMBL" id="JAJTJA010000003">
    <property type="protein sequence ID" value="KAH8701836.1"/>
    <property type="molecule type" value="Genomic_DNA"/>
</dbReference>
<protein>
    <submittedName>
        <fullName evidence="1">Uncharacterized protein</fullName>
    </submittedName>
</protein>
<comment type="caution">
    <text evidence="1">The sequence shown here is derived from an EMBL/GenBank/DDBJ whole genome shotgun (WGS) entry which is preliminary data.</text>
</comment>
<proteinExistence type="predicted"/>
<name>A0AAD4KWX8_9EURO</name>
<dbReference type="Proteomes" id="UP001201262">
    <property type="component" value="Unassembled WGS sequence"/>
</dbReference>
<evidence type="ECO:0000313" key="1">
    <source>
        <dbReference type="EMBL" id="KAH8701836.1"/>
    </source>
</evidence>